<dbReference type="HOGENOM" id="CLU_007733_1_0_11"/>
<dbReference type="Proteomes" id="UP000018291">
    <property type="component" value="Unassembled WGS sequence"/>
</dbReference>
<dbReference type="GO" id="GO:0005576">
    <property type="term" value="C:extracellular region"/>
    <property type="evidence" value="ECO:0007669"/>
    <property type="project" value="TreeGrafter"/>
</dbReference>
<sequence>MAVATNTERAFFVAFVENRSKVQRTALVVIAAVAATLFSLRAIAQQALNMWWFRTVSDVPIWRTSMLARIQLGALAMVVTLGVVGTSVWWAHRQGSAEPDRPKGRMLKWYEAKMGPGHRWLLVLAPVVFALWETRRVASRWQVWLLYREGRPTGAKVPYLGGDVGDYLFKLPFWNLVTTWLSWMLVGAAALSLLVYLVNRRISLRHFVSRSEQKAVAHMAVLLGLLAIVKAIDFMVVQRMSLAMSTSGSFVGAGYTELHVQLTTLNTLALIGFLVGILCLANVRWRVRRLAVIAGALWGIVAVIGLYLMPGIILRLKVNPQEAIVERPYVETNLAATRAAFSLDDIKEHSLEDAPTPPPSLQVPGSAGSAKGLPARVPLLDSDRYAPTFQVLEGRTAVRVTNVDVDRYDIDGAIRPVLLAARSSDAGGLPQGGWEQKHLVFTHGDGLAVAPADAVRPDGRPDFDVLADKLQIDHPELYFGEGVKGWYAIVGTGRAQQNGATFDADTGMEINSLWKRGALAFSQSELDPLFSDYITEDSQLLYRRDINERLHAMAPFLKWGSDPYPVVSDGRITWVIDGFTSADTYPNSQFASRLSLDDDSDLNQGRFNYTRASVKATIDAYDGSVTMYRTERQGGNDPILDAWSRVYPGAFTPIAKMPAGIRSHLRYPIDLLKVQTSLLGRYHVTDPDLFLDGSRNWIVSGDPGSNIDGTDPAPGGIRPAPQVLDTATGQGPRWMSVRPFNLGSAANANSPRAALSAYALADNDDAESLALWTVPSPDGSSAQQQLGGPSVVQAAINGDTELSQQFTLLSAGGSKVSFGPMTLVPNGDDVLYVRPVYVTATGKDATQQLVEVLAYADGLVGRGANLNEAINNLREPVSTIPVTPADRQAEAVAPG</sequence>
<evidence type="ECO:0000256" key="1">
    <source>
        <dbReference type="ARBA" id="ARBA00022475"/>
    </source>
</evidence>
<dbReference type="EMBL" id="CANL01000001">
    <property type="protein sequence ID" value="CCM61887.1"/>
    <property type="molecule type" value="Genomic_DNA"/>
</dbReference>
<evidence type="ECO:0000313" key="6">
    <source>
        <dbReference type="EMBL" id="CCM61887.1"/>
    </source>
</evidence>
<evidence type="ECO:0000256" key="5">
    <source>
        <dbReference type="SAM" id="Phobius"/>
    </source>
</evidence>
<dbReference type="eggNOG" id="COG1615">
    <property type="taxonomic scope" value="Bacteria"/>
</dbReference>
<dbReference type="Pfam" id="PF03699">
    <property type="entry name" value="UPF0182"/>
    <property type="match status" value="1"/>
</dbReference>
<keyword evidence="3 5" id="KW-1133">Transmembrane helix</keyword>
<feature type="transmembrane region" description="Helical" evidence="5">
    <location>
        <begin position="26"/>
        <end position="48"/>
    </location>
</feature>
<proteinExistence type="predicted"/>
<dbReference type="PANTHER" id="PTHR39344">
    <property type="entry name" value="UPF0182 PROTEIN SLL1060"/>
    <property type="match status" value="1"/>
</dbReference>
<keyword evidence="2 5" id="KW-0812">Transmembrane</keyword>
<protein>
    <submittedName>
        <fullName evidence="6">Uncharacterized protein</fullName>
    </submittedName>
</protein>
<dbReference type="AlphaFoldDB" id="R4YZU6"/>
<organism evidence="6 7">
    <name type="scientific">Candidatus Neomicrothrix parvicella RN1</name>
    <dbReference type="NCBI Taxonomy" id="1229780"/>
    <lineage>
        <taxon>Bacteria</taxon>
        <taxon>Bacillati</taxon>
        <taxon>Actinomycetota</taxon>
        <taxon>Acidimicrobiia</taxon>
        <taxon>Acidimicrobiales</taxon>
        <taxon>Microthrixaceae</taxon>
        <taxon>Candidatus Neomicrothrix</taxon>
    </lineage>
</organism>
<keyword evidence="7" id="KW-1185">Reference proteome</keyword>
<dbReference type="InterPro" id="IPR005372">
    <property type="entry name" value="UPF0182"/>
</dbReference>
<feature type="transmembrane region" description="Helical" evidence="5">
    <location>
        <begin position="219"/>
        <end position="238"/>
    </location>
</feature>
<feature type="transmembrane region" description="Helical" evidence="5">
    <location>
        <begin position="68"/>
        <end position="91"/>
    </location>
</feature>
<evidence type="ECO:0000256" key="3">
    <source>
        <dbReference type="ARBA" id="ARBA00022989"/>
    </source>
</evidence>
<comment type="caution">
    <text evidence="6">The sequence shown here is derived from an EMBL/GenBank/DDBJ whole genome shotgun (WGS) entry which is preliminary data.</text>
</comment>
<dbReference type="STRING" id="1229780.BN381_10118"/>
<reference evidence="6 7" key="1">
    <citation type="journal article" date="2013" name="ISME J.">
        <title>Metabolic model for the filamentous 'Candidatus Microthrix parvicella' based on genomic and metagenomic analyses.</title>
        <authorList>
            <person name="Jon McIlroy S."/>
            <person name="Kristiansen R."/>
            <person name="Albertsen M."/>
            <person name="Michael Karst S."/>
            <person name="Rossetti S."/>
            <person name="Lund Nielsen J."/>
            <person name="Tandoi V."/>
            <person name="James Seviour R."/>
            <person name="Nielsen P.H."/>
        </authorList>
    </citation>
    <scope>NUCLEOTIDE SEQUENCE [LARGE SCALE GENOMIC DNA]</scope>
    <source>
        <strain evidence="6 7">RN1</strain>
    </source>
</reference>
<feature type="transmembrane region" description="Helical" evidence="5">
    <location>
        <begin position="180"/>
        <end position="198"/>
    </location>
</feature>
<accession>R4YZU6</accession>
<dbReference type="GO" id="GO:0016020">
    <property type="term" value="C:membrane"/>
    <property type="evidence" value="ECO:0007669"/>
    <property type="project" value="InterPro"/>
</dbReference>
<keyword evidence="4 5" id="KW-0472">Membrane</keyword>
<gene>
    <name evidence="6" type="ORF">BN381_10118</name>
</gene>
<feature type="transmembrane region" description="Helical" evidence="5">
    <location>
        <begin position="258"/>
        <end position="283"/>
    </location>
</feature>
<name>R4YZU6_9ACTN</name>
<dbReference type="PANTHER" id="PTHR39344:SF1">
    <property type="entry name" value="UPF0182 PROTEIN SLL1060"/>
    <property type="match status" value="1"/>
</dbReference>
<feature type="transmembrane region" description="Helical" evidence="5">
    <location>
        <begin position="290"/>
        <end position="309"/>
    </location>
</feature>
<evidence type="ECO:0000313" key="7">
    <source>
        <dbReference type="Proteomes" id="UP000018291"/>
    </source>
</evidence>
<feature type="transmembrane region" description="Helical" evidence="5">
    <location>
        <begin position="112"/>
        <end position="132"/>
    </location>
</feature>
<dbReference type="RefSeq" id="WP_012222754.1">
    <property type="nucleotide sequence ID" value="NZ_HG422565.1"/>
</dbReference>
<keyword evidence="1" id="KW-1003">Cell membrane</keyword>
<evidence type="ECO:0000256" key="2">
    <source>
        <dbReference type="ARBA" id="ARBA00022692"/>
    </source>
</evidence>
<evidence type="ECO:0000256" key="4">
    <source>
        <dbReference type="ARBA" id="ARBA00023136"/>
    </source>
</evidence>